<feature type="compositionally biased region" description="Basic and acidic residues" evidence="6">
    <location>
        <begin position="373"/>
        <end position="382"/>
    </location>
</feature>
<dbReference type="GO" id="GO:0006261">
    <property type="term" value="P:DNA-templated DNA replication"/>
    <property type="evidence" value="ECO:0007669"/>
    <property type="project" value="TreeGrafter"/>
</dbReference>
<dbReference type="GO" id="GO:0006281">
    <property type="term" value="P:DNA repair"/>
    <property type="evidence" value="ECO:0007669"/>
    <property type="project" value="TreeGrafter"/>
</dbReference>
<evidence type="ECO:0000313" key="11">
    <source>
        <dbReference type="Proteomes" id="UP000282613"/>
    </source>
</evidence>
<dbReference type="STRING" id="60517.A0A0R3WBH2"/>
<organism evidence="12">
    <name type="scientific">Taenia asiatica</name>
    <name type="common">Asian tapeworm</name>
    <dbReference type="NCBI Taxonomy" id="60517"/>
    <lineage>
        <taxon>Eukaryota</taxon>
        <taxon>Metazoa</taxon>
        <taxon>Spiralia</taxon>
        <taxon>Lophotrochozoa</taxon>
        <taxon>Platyhelminthes</taxon>
        <taxon>Cestoda</taxon>
        <taxon>Eucestoda</taxon>
        <taxon>Cyclophyllidea</taxon>
        <taxon>Taeniidae</taxon>
        <taxon>Taenia</taxon>
    </lineage>
</organism>
<evidence type="ECO:0000256" key="3">
    <source>
        <dbReference type="ARBA" id="ARBA00022737"/>
    </source>
</evidence>
<dbReference type="AlphaFoldDB" id="A0A0R3WBH2"/>
<feature type="compositionally biased region" description="Acidic residues" evidence="6">
    <location>
        <begin position="998"/>
        <end position="1011"/>
    </location>
</feature>
<keyword evidence="3" id="KW-0677">Repeat</keyword>
<name>A0A0R3WBH2_TAEAS</name>
<accession>A0A0R3WBH2</accession>
<feature type="region of interest" description="Disordered" evidence="6">
    <location>
        <begin position="371"/>
        <end position="397"/>
    </location>
</feature>
<protein>
    <submittedName>
        <fullName evidence="12">WD_REPEATS_REGION domain-containing protein</fullName>
    </submittedName>
</protein>
<evidence type="ECO:0000256" key="4">
    <source>
        <dbReference type="ARBA" id="ARBA00023242"/>
    </source>
</evidence>
<reference evidence="10 11" key="2">
    <citation type="submission" date="2018-11" db="EMBL/GenBank/DDBJ databases">
        <authorList>
            <consortium name="Pathogen Informatics"/>
        </authorList>
    </citation>
    <scope>NUCLEOTIDE SEQUENCE [LARGE SCALE GENOMIC DNA]</scope>
</reference>
<dbReference type="InterPro" id="IPR001680">
    <property type="entry name" value="WD40_rpt"/>
</dbReference>
<feature type="repeat" description="WD" evidence="5">
    <location>
        <begin position="134"/>
        <end position="175"/>
    </location>
</feature>
<sequence length="1139" mass="124924">MARFSVFGSRHNPGRTVVAYDFLHNRIITANEDGKLRIYTSKDDPNPVEYIVGEAVNCILCKDEVVIVGTEGFHVYMQNIDGGLVEGIATRFTAGVNCLALNKEKTRLLAGSSDFVVKLVDLTNTGALSREVTIRGHTGPILSVDFDPLETFAATSSCDGTVRIWRLSDTLEVKRLPILSKFIDPVFTTSRCKLKWESVNGEFLAVPVEGGINIYDRCEDWNLVRILRHSNVDKAFIECEILHDGEVLAAISADGWLVIWDPKNETVLYSTHNPAFGHVCGMVWPQKDTIYCTDNFGAVGFLSVDIPFKSAVELPTLDVNEGLSPDGIKALFSDTDSMDFTDLMTIASDQAEKEAALAAAVAEAEAAAEATEASEKAKKQSESHPFAAYSEDEGDDDSNTVAISKIKAAYLGDLNMGGDDTNESLASHTKEHDSEQQMVAKAAATSSASSVGIKSFQPGSMPSGFRERFLLWNHIGVVTLFETEDPNVSKSASIEVEFHDTTLHHGIHLDGQGFTMADLNATALMLASPGLADICMMDAFDSGKTVADSDLSTILVRPLANTGIGRESTSNTVSDWTVSLPPGEACRAISLVIGTEEGLAVVATSSRLLRIFLQPAPSAAAAGGSLQLLQATSLGLPPISLPGRDVVTMVSHPFLPILAVVVGWSNEDLHWRVFNFSLTTGAPRGWAFGRLSSTFYPLPLSPSAQLTWLGFSELGNLFTHDSSGWLRRLTHQSMMEAPHVMDFHWVPVCDTRRCVKPQHRLNDCFFVIGVLEDIHQPMDNKKRGLEEIEGVETVAESDQTQRVRQDDLGFGQVQAIYCKASRWPRPIPRPIVTTLPFRLPLCSVYETDQGKLEENYLRTLVLDQKPFWGIHTDSEALLNTSRMNSRRKTLLRLFALASKLENDWTAVTVAGLMPDVETVRLAIRYALRLNRSALANRIGRIALAMEEEEERDEGQSASEVDDKENRQCDIHEDEEEERVGEGEIVEVLGGSDSGKDEVGEEEEAEVEEESNELPSSASASTSFNLSQATTGSTSTQGSRFNPFKRKSGDGPKQHFGGRGSCVLDELKPQPARPLKAARSNVQKEGRRAFTRKAVTRPPSEPKSTNFEATSRERAKRLPSDVSQSVAKRLSTFEYQEPKE</sequence>
<evidence type="ECO:0000256" key="5">
    <source>
        <dbReference type="PROSITE-ProRule" id="PRU00221"/>
    </source>
</evidence>
<reference evidence="12" key="1">
    <citation type="submission" date="2017-02" db="UniProtKB">
        <authorList>
            <consortium name="WormBaseParasite"/>
        </authorList>
    </citation>
    <scope>IDENTIFICATION</scope>
</reference>
<dbReference type="InterPro" id="IPR057646">
    <property type="entry name" value="WD40_WDHD1_1st"/>
</dbReference>
<dbReference type="Proteomes" id="UP000282613">
    <property type="component" value="Unassembled WGS sequence"/>
</dbReference>
<evidence type="ECO:0000259" key="9">
    <source>
        <dbReference type="Pfam" id="PF24817"/>
    </source>
</evidence>
<evidence type="ECO:0000259" key="8">
    <source>
        <dbReference type="Pfam" id="PF20946"/>
    </source>
</evidence>
<dbReference type="PROSITE" id="PS50082">
    <property type="entry name" value="WD_REPEATS_2"/>
    <property type="match status" value="1"/>
</dbReference>
<feature type="compositionally biased region" description="Low complexity" evidence="6">
    <location>
        <begin position="1012"/>
        <end position="1038"/>
    </location>
</feature>
<dbReference type="SMART" id="SM00320">
    <property type="entry name" value="WD40"/>
    <property type="match status" value="4"/>
</dbReference>
<keyword evidence="2 5" id="KW-0853">WD repeat</keyword>
<dbReference type="WBParaSite" id="TASK_0000798801-mRNA-1">
    <property type="protein sequence ID" value="TASK_0000798801-mRNA-1"/>
    <property type="gene ID" value="TASK_0000798801"/>
</dbReference>
<keyword evidence="11" id="KW-1185">Reference proteome</keyword>
<evidence type="ECO:0000256" key="2">
    <source>
        <dbReference type="ARBA" id="ARBA00022574"/>
    </source>
</evidence>
<evidence type="ECO:0000256" key="1">
    <source>
        <dbReference type="ARBA" id="ARBA00004123"/>
    </source>
</evidence>
<comment type="subcellular location">
    <subcellularLocation>
        <location evidence="1">Nucleus</location>
    </subcellularLocation>
</comment>
<evidence type="ECO:0000256" key="6">
    <source>
        <dbReference type="SAM" id="MobiDB-lite"/>
    </source>
</evidence>
<dbReference type="EMBL" id="UYRS01018709">
    <property type="protein sequence ID" value="VDK39365.1"/>
    <property type="molecule type" value="Genomic_DNA"/>
</dbReference>
<dbReference type="InterPro" id="IPR048591">
    <property type="entry name" value="WDHD1/CFT4_hel"/>
</dbReference>
<evidence type="ECO:0000259" key="7">
    <source>
        <dbReference type="Pfam" id="PF12341"/>
    </source>
</evidence>
<dbReference type="InterPro" id="IPR022100">
    <property type="entry name" value="WDHD1/CFT4_beta-prop_2nd"/>
</dbReference>
<dbReference type="OrthoDB" id="427368at2759"/>
<feature type="compositionally biased region" description="Basic and acidic residues" evidence="6">
    <location>
        <begin position="1109"/>
        <end position="1118"/>
    </location>
</feature>
<dbReference type="GO" id="GO:0003682">
    <property type="term" value="F:chromatin binding"/>
    <property type="evidence" value="ECO:0007669"/>
    <property type="project" value="TreeGrafter"/>
</dbReference>
<dbReference type="Gene3D" id="2.130.10.10">
    <property type="entry name" value="YVTN repeat-like/Quinoprotein amine dehydrogenase"/>
    <property type="match status" value="1"/>
</dbReference>
<feature type="domain" description="WDHD1/CFT4 helical bundle" evidence="8">
    <location>
        <begin position="850"/>
        <end position="947"/>
    </location>
</feature>
<feature type="domain" description="WDHD1 first WD40" evidence="9">
    <location>
        <begin position="11"/>
        <end position="300"/>
    </location>
</feature>
<feature type="region of interest" description="Disordered" evidence="6">
    <location>
        <begin position="947"/>
        <end position="1139"/>
    </location>
</feature>
<dbReference type="GO" id="GO:0000278">
    <property type="term" value="P:mitotic cell cycle"/>
    <property type="evidence" value="ECO:0007669"/>
    <property type="project" value="TreeGrafter"/>
</dbReference>
<dbReference type="GO" id="GO:0043596">
    <property type="term" value="C:nuclear replication fork"/>
    <property type="evidence" value="ECO:0007669"/>
    <property type="project" value="TreeGrafter"/>
</dbReference>
<feature type="domain" description="WDHD1/CFT4 second beta-propeller" evidence="7">
    <location>
        <begin position="454"/>
        <end position="841"/>
    </location>
</feature>
<dbReference type="PANTHER" id="PTHR19932:SF10">
    <property type="entry name" value="WD REPEAT AND HMG-BOX DNA-BINDING PROTEIN 1"/>
    <property type="match status" value="1"/>
</dbReference>
<dbReference type="SUPFAM" id="SSF50978">
    <property type="entry name" value="WD40 repeat-like"/>
    <property type="match status" value="1"/>
</dbReference>
<proteinExistence type="predicted"/>
<dbReference type="Pfam" id="PF12341">
    <property type="entry name" value="Mcl1_mid"/>
    <property type="match status" value="1"/>
</dbReference>
<dbReference type="PANTHER" id="PTHR19932">
    <property type="entry name" value="WD REPEAT AND HMG-BOX DNA BINDING PROTEIN"/>
    <property type="match status" value="1"/>
</dbReference>
<dbReference type="InterPro" id="IPR015943">
    <property type="entry name" value="WD40/YVTN_repeat-like_dom_sf"/>
</dbReference>
<dbReference type="Pfam" id="PF20946">
    <property type="entry name" value="Ctf4_C"/>
    <property type="match status" value="1"/>
</dbReference>
<dbReference type="PROSITE" id="PS50294">
    <property type="entry name" value="WD_REPEATS_REGION"/>
    <property type="match status" value="1"/>
</dbReference>
<evidence type="ECO:0000313" key="12">
    <source>
        <dbReference type="WBParaSite" id="TASK_0000798801-mRNA-1"/>
    </source>
</evidence>
<dbReference type="Pfam" id="PF24817">
    <property type="entry name" value="WD40_WDHD1_1st"/>
    <property type="match status" value="1"/>
</dbReference>
<evidence type="ECO:0000313" key="10">
    <source>
        <dbReference type="EMBL" id="VDK39365.1"/>
    </source>
</evidence>
<dbReference type="InterPro" id="IPR036322">
    <property type="entry name" value="WD40_repeat_dom_sf"/>
</dbReference>
<gene>
    <name evidence="10" type="ORF">TASK_LOCUS7989</name>
</gene>
<keyword evidence="4" id="KW-0539">Nucleus</keyword>